<dbReference type="GO" id="GO:0016020">
    <property type="term" value="C:membrane"/>
    <property type="evidence" value="ECO:0007669"/>
    <property type="project" value="InterPro"/>
</dbReference>
<reference evidence="6" key="1">
    <citation type="submission" date="2021-01" db="EMBL/GenBank/DDBJ databases">
        <title>Whole genome shotgun sequence of Virgisporangium aurantiacum NBRC 16421.</title>
        <authorList>
            <person name="Komaki H."/>
            <person name="Tamura T."/>
        </authorList>
    </citation>
    <scope>NUCLEOTIDE SEQUENCE</scope>
    <source>
        <strain evidence="6">NBRC 16421</strain>
    </source>
</reference>
<proteinExistence type="predicted"/>
<keyword evidence="4" id="KW-0812">Transmembrane</keyword>
<dbReference type="AlphaFoldDB" id="A0A8J3Z729"/>
<keyword evidence="2 6" id="KW-0418">Kinase</keyword>
<dbReference type="InterPro" id="IPR003594">
    <property type="entry name" value="HATPase_dom"/>
</dbReference>
<feature type="transmembrane region" description="Helical" evidence="4">
    <location>
        <begin position="27"/>
        <end position="44"/>
    </location>
</feature>
<dbReference type="SMART" id="SM00387">
    <property type="entry name" value="HATPase_c"/>
    <property type="match status" value="1"/>
</dbReference>
<dbReference type="Gene3D" id="1.20.5.1930">
    <property type="match status" value="1"/>
</dbReference>
<accession>A0A8J3Z729</accession>
<dbReference type="Pfam" id="PF02518">
    <property type="entry name" value="HATPase_c"/>
    <property type="match status" value="1"/>
</dbReference>
<feature type="transmembrane region" description="Helical" evidence="4">
    <location>
        <begin position="88"/>
        <end position="113"/>
    </location>
</feature>
<dbReference type="Pfam" id="PF07730">
    <property type="entry name" value="HisKA_3"/>
    <property type="match status" value="1"/>
</dbReference>
<feature type="transmembrane region" description="Helical" evidence="4">
    <location>
        <begin position="125"/>
        <end position="144"/>
    </location>
</feature>
<protein>
    <submittedName>
        <fullName evidence="6">Two-component sensor histidine kinase</fullName>
    </submittedName>
</protein>
<dbReference type="InterPro" id="IPR005467">
    <property type="entry name" value="His_kinase_dom"/>
</dbReference>
<dbReference type="InterPro" id="IPR036890">
    <property type="entry name" value="HATPase_C_sf"/>
</dbReference>
<dbReference type="PIRSF" id="PIRSF037434">
    <property type="entry name" value="STHK_ChrS"/>
    <property type="match status" value="1"/>
</dbReference>
<evidence type="ECO:0000259" key="5">
    <source>
        <dbReference type="PROSITE" id="PS50109"/>
    </source>
</evidence>
<keyword evidence="4" id="KW-0472">Membrane</keyword>
<dbReference type="InterPro" id="IPR011712">
    <property type="entry name" value="Sig_transdc_His_kin_sub3_dim/P"/>
</dbReference>
<evidence type="ECO:0000256" key="2">
    <source>
        <dbReference type="ARBA" id="ARBA00022777"/>
    </source>
</evidence>
<dbReference type="CDD" id="cd16917">
    <property type="entry name" value="HATPase_UhpB-NarQ-NarX-like"/>
    <property type="match status" value="1"/>
</dbReference>
<evidence type="ECO:0000256" key="3">
    <source>
        <dbReference type="ARBA" id="ARBA00023012"/>
    </source>
</evidence>
<keyword evidence="1" id="KW-0808">Transferase</keyword>
<feature type="transmembrane region" description="Helical" evidence="4">
    <location>
        <begin position="150"/>
        <end position="168"/>
    </location>
</feature>
<dbReference type="Proteomes" id="UP000612585">
    <property type="component" value="Unassembled WGS sequence"/>
</dbReference>
<organism evidence="6 7">
    <name type="scientific">Virgisporangium aurantiacum</name>
    <dbReference type="NCBI Taxonomy" id="175570"/>
    <lineage>
        <taxon>Bacteria</taxon>
        <taxon>Bacillati</taxon>
        <taxon>Actinomycetota</taxon>
        <taxon>Actinomycetes</taxon>
        <taxon>Micromonosporales</taxon>
        <taxon>Micromonosporaceae</taxon>
        <taxon>Virgisporangium</taxon>
    </lineage>
</organism>
<keyword evidence="3" id="KW-0902">Two-component regulatory system</keyword>
<dbReference type="Gene3D" id="3.30.565.10">
    <property type="entry name" value="Histidine kinase-like ATPase, C-terminal domain"/>
    <property type="match status" value="1"/>
</dbReference>
<dbReference type="InterPro" id="IPR050482">
    <property type="entry name" value="Sensor_HK_TwoCompSys"/>
</dbReference>
<dbReference type="GO" id="GO:0000155">
    <property type="term" value="F:phosphorelay sensor kinase activity"/>
    <property type="evidence" value="ECO:0007669"/>
    <property type="project" value="InterPro"/>
</dbReference>
<gene>
    <name evidence="6" type="ORF">Vau01_061350</name>
</gene>
<evidence type="ECO:0000256" key="1">
    <source>
        <dbReference type="ARBA" id="ARBA00022679"/>
    </source>
</evidence>
<dbReference type="RefSeq" id="WP_203999637.1">
    <property type="nucleotide sequence ID" value="NZ_BOPG01000037.1"/>
</dbReference>
<evidence type="ECO:0000313" key="7">
    <source>
        <dbReference type="Proteomes" id="UP000612585"/>
    </source>
</evidence>
<dbReference type="SUPFAM" id="SSF55874">
    <property type="entry name" value="ATPase domain of HSP90 chaperone/DNA topoisomerase II/histidine kinase"/>
    <property type="match status" value="1"/>
</dbReference>
<comment type="caution">
    <text evidence="6">The sequence shown here is derived from an EMBL/GenBank/DDBJ whole genome shotgun (WGS) entry which is preliminary data.</text>
</comment>
<keyword evidence="7" id="KW-1185">Reference proteome</keyword>
<dbReference type="PANTHER" id="PTHR24421">
    <property type="entry name" value="NITRATE/NITRITE SENSOR PROTEIN NARX-RELATED"/>
    <property type="match status" value="1"/>
</dbReference>
<name>A0A8J3Z729_9ACTN</name>
<dbReference type="PROSITE" id="PS50109">
    <property type="entry name" value="HIS_KIN"/>
    <property type="match status" value="1"/>
</dbReference>
<evidence type="ECO:0000313" key="6">
    <source>
        <dbReference type="EMBL" id="GIJ58619.1"/>
    </source>
</evidence>
<dbReference type="PANTHER" id="PTHR24421:SF62">
    <property type="entry name" value="SENSORY TRANSDUCTION HISTIDINE KINASE"/>
    <property type="match status" value="1"/>
</dbReference>
<evidence type="ECO:0000256" key="4">
    <source>
        <dbReference type="SAM" id="Phobius"/>
    </source>
</evidence>
<feature type="transmembrane region" description="Helical" evidence="4">
    <location>
        <begin position="56"/>
        <end position="76"/>
    </location>
</feature>
<feature type="domain" description="Histidine kinase" evidence="5">
    <location>
        <begin position="207"/>
        <end position="395"/>
    </location>
</feature>
<dbReference type="InterPro" id="IPR017205">
    <property type="entry name" value="Sig_transdc_His_kinase_ChrS"/>
</dbReference>
<sequence length="395" mass="41463">MPTRGPDSGPDSGADTGVDEWRRTVRGWHVAFGTLAALTCVLILTNDEPGAVRRYAALGGLLALAGWYAAVGAPALAREQQRAGLRYVAGAVPLTVAVFALDPVGSIMLFMLYPHVWALLPMRRAVAATVVALVATAAVTTAEAGFSPEIAVMVLVGLVVALALGVWITRIIEQSRQRAQLVADLAATRAELAEVSRRAGAMAERERLAHDVHDTLAQGFTSVLLLLQAAESEADLDAARHHICRAQTTARENLAEARALIADLAPPALHGGSLPDALAQLVERLSGDLGVRPSLAVRGDPRVLPAEHDVVLLRVAQEALANVRKHADASRVDVSLRYDAASVVLRVTDDGRGFDLSAVTGGFGLSGMRARVEQVGGGFTVRSASADGTTVEAML</sequence>
<keyword evidence="4" id="KW-1133">Transmembrane helix</keyword>
<dbReference type="GO" id="GO:0046983">
    <property type="term" value="F:protein dimerization activity"/>
    <property type="evidence" value="ECO:0007669"/>
    <property type="project" value="InterPro"/>
</dbReference>
<dbReference type="EMBL" id="BOPG01000037">
    <property type="protein sequence ID" value="GIJ58619.1"/>
    <property type="molecule type" value="Genomic_DNA"/>
</dbReference>